<feature type="chain" id="PRO_5012937015" description="DUF4136 domain-containing protein" evidence="1">
    <location>
        <begin position="25"/>
        <end position="202"/>
    </location>
</feature>
<name>A0A1X7LYR2_9BURK</name>
<reference evidence="3" key="1">
    <citation type="submission" date="2017-04" db="EMBL/GenBank/DDBJ databases">
        <authorList>
            <person name="Varghese N."/>
            <person name="Submissions S."/>
        </authorList>
    </citation>
    <scope>NUCLEOTIDE SEQUENCE [LARGE SCALE GENOMIC DNA]</scope>
    <source>
        <strain evidence="3">LMG 29540</strain>
    </source>
</reference>
<evidence type="ECO:0000313" key="2">
    <source>
        <dbReference type="EMBL" id="SMG58850.1"/>
    </source>
</evidence>
<gene>
    <name evidence="2" type="ORF">SAMN06265784_1123</name>
</gene>
<dbReference type="AlphaFoldDB" id="A0A1X7LYR2"/>
<dbReference type="OrthoDB" id="9026125at2"/>
<sequence>MTKLSYLCAVLVAASLTGCAGLSADVHATRPGETAAALQGEPTYTLSRTQPQEDSADYPQTEKLLRDELARHGFVDAEGKPAHYRLSMAYSTRPVSVGVGGKDCEPADCAGASGGLGSLFFGPEYHHALTLRFFDYASGMERYKVSAVFVDRNADPLHALPVLVKTALARLPFDEPADWRVKLSVDQASGTPNVESMKPLQR</sequence>
<proteinExistence type="predicted"/>
<dbReference type="EMBL" id="FXAT01000012">
    <property type="protein sequence ID" value="SMG58850.1"/>
    <property type="molecule type" value="Genomic_DNA"/>
</dbReference>
<dbReference type="Proteomes" id="UP000193228">
    <property type="component" value="Unassembled WGS sequence"/>
</dbReference>
<keyword evidence="1" id="KW-0732">Signal</keyword>
<keyword evidence="3" id="KW-1185">Reference proteome</keyword>
<evidence type="ECO:0008006" key="4">
    <source>
        <dbReference type="Google" id="ProtNLM"/>
    </source>
</evidence>
<evidence type="ECO:0000313" key="3">
    <source>
        <dbReference type="Proteomes" id="UP000193228"/>
    </source>
</evidence>
<dbReference type="STRING" id="1515439.SAMN06265784_1123"/>
<evidence type="ECO:0000256" key="1">
    <source>
        <dbReference type="SAM" id="SignalP"/>
    </source>
</evidence>
<dbReference type="PROSITE" id="PS51257">
    <property type="entry name" value="PROKAR_LIPOPROTEIN"/>
    <property type="match status" value="1"/>
</dbReference>
<accession>A0A1X7LYR2</accession>
<dbReference type="RefSeq" id="WP_085488610.1">
    <property type="nucleotide sequence ID" value="NZ_FXAT01000012.1"/>
</dbReference>
<organism evidence="2 3">
    <name type="scientific">Paraburkholderia susongensis</name>
    <dbReference type="NCBI Taxonomy" id="1515439"/>
    <lineage>
        <taxon>Bacteria</taxon>
        <taxon>Pseudomonadati</taxon>
        <taxon>Pseudomonadota</taxon>
        <taxon>Betaproteobacteria</taxon>
        <taxon>Burkholderiales</taxon>
        <taxon>Burkholderiaceae</taxon>
        <taxon>Paraburkholderia</taxon>
    </lineage>
</organism>
<protein>
    <recommendedName>
        <fullName evidence="4">DUF4136 domain-containing protein</fullName>
    </recommendedName>
</protein>
<feature type="signal peptide" evidence="1">
    <location>
        <begin position="1"/>
        <end position="24"/>
    </location>
</feature>